<evidence type="ECO:0000256" key="4">
    <source>
        <dbReference type="ARBA" id="ARBA00023136"/>
    </source>
</evidence>
<evidence type="ECO:0000256" key="3">
    <source>
        <dbReference type="ARBA" id="ARBA00022989"/>
    </source>
</evidence>
<dbReference type="RefSeq" id="WP_163384133.1">
    <property type="nucleotide sequence ID" value="NZ_JAUFQS010000004.1"/>
</dbReference>
<feature type="transmembrane region" description="Helical" evidence="5">
    <location>
        <begin position="192"/>
        <end position="211"/>
    </location>
</feature>
<dbReference type="Proteomes" id="UP001236663">
    <property type="component" value="Unassembled WGS sequence"/>
</dbReference>
<dbReference type="Gene3D" id="1.20.1420.30">
    <property type="entry name" value="NCX, central ion-binding region"/>
    <property type="match status" value="1"/>
</dbReference>
<dbReference type="PANTHER" id="PTHR10846:SF8">
    <property type="entry name" value="INNER MEMBRANE PROTEIN YRBG"/>
    <property type="match status" value="1"/>
</dbReference>
<dbReference type="InterPro" id="IPR004837">
    <property type="entry name" value="NaCa_Exmemb"/>
</dbReference>
<dbReference type="Pfam" id="PF01699">
    <property type="entry name" value="Na_Ca_ex"/>
    <property type="match status" value="2"/>
</dbReference>
<feature type="transmembrane region" description="Helical" evidence="5">
    <location>
        <begin position="223"/>
        <end position="242"/>
    </location>
</feature>
<sequence>MESLLLYIGIVIVASAVVWKASGLLEKSAQSLSKYYQLPPLVQGTIITAVGSSFPELSTTVVATLIHGEFDLGVAAIVGSAIFNILFIPGLSGALAGKISIDSILVYKDAQFYITSVAVLLLTFSIAVIYYPVASNQIEGEITRGIALIPIALYFLYLFLQQQDTKEFQKEIKENSRKPVEEKGIRKEWMKLLVSLVLIVAGVEGLLRSAIFFGDYFQTPNFFWGVTVVAAATSIPDAFLSVRVAKAEKGNVSIGNVLGSNIFDLLIAIPAGILIAGSSVVNFSVAVPMMLFLTLGTIVLFAFLRTGLYLKKWESWMLLLLYAFFILWMALENFNVINWVPD</sequence>
<evidence type="ECO:0000256" key="1">
    <source>
        <dbReference type="ARBA" id="ARBA00004141"/>
    </source>
</evidence>
<dbReference type="InterPro" id="IPR044880">
    <property type="entry name" value="NCX_ion-bd_dom_sf"/>
</dbReference>
<feature type="transmembrane region" description="Helical" evidence="5">
    <location>
        <begin position="6"/>
        <end position="25"/>
    </location>
</feature>
<feature type="transmembrane region" description="Helical" evidence="5">
    <location>
        <begin position="72"/>
        <end position="91"/>
    </location>
</feature>
<dbReference type="EMBL" id="JAUFQS010000004">
    <property type="protein sequence ID" value="MDN3687253.1"/>
    <property type="molecule type" value="Genomic_DNA"/>
</dbReference>
<feature type="transmembrane region" description="Helical" evidence="5">
    <location>
        <begin position="142"/>
        <end position="160"/>
    </location>
</feature>
<dbReference type="PANTHER" id="PTHR10846">
    <property type="entry name" value="SODIUM/POTASSIUM/CALCIUM EXCHANGER"/>
    <property type="match status" value="1"/>
</dbReference>
<feature type="transmembrane region" description="Helical" evidence="5">
    <location>
        <begin position="254"/>
        <end position="277"/>
    </location>
</feature>
<comment type="subcellular location">
    <subcellularLocation>
        <location evidence="1">Membrane</location>
        <topology evidence="1">Multi-pass membrane protein</topology>
    </subcellularLocation>
</comment>
<evidence type="ECO:0000313" key="7">
    <source>
        <dbReference type="EMBL" id="MDN3687253.1"/>
    </source>
</evidence>
<feature type="transmembrane region" description="Helical" evidence="5">
    <location>
        <begin position="316"/>
        <end position="337"/>
    </location>
</feature>
<protein>
    <submittedName>
        <fullName evidence="7">Sodium:calcium antiporter</fullName>
    </submittedName>
</protein>
<gene>
    <name evidence="7" type="ORF">QWZ15_05400</name>
</gene>
<keyword evidence="8" id="KW-1185">Reference proteome</keyword>
<comment type="caution">
    <text evidence="7">The sequence shown here is derived from an EMBL/GenBank/DDBJ whole genome shotgun (WGS) entry which is preliminary data.</text>
</comment>
<keyword evidence="2 5" id="KW-0812">Transmembrane</keyword>
<feature type="domain" description="Sodium/calcium exchanger membrane region" evidence="6">
    <location>
        <begin position="192"/>
        <end position="329"/>
    </location>
</feature>
<feature type="transmembrane region" description="Helical" evidence="5">
    <location>
        <begin position="283"/>
        <end position="304"/>
    </location>
</feature>
<keyword evidence="3 5" id="KW-1133">Transmembrane helix</keyword>
<accession>A0ABT8C6J9</accession>
<organism evidence="7 8">
    <name type="scientific">Cyclobacterium jeungdonense</name>
    <dbReference type="NCBI Taxonomy" id="708087"/>
    <lineage>
        <taxon>Bacteria</taxon>
        <taxon>Pseudomonadati</taxon>
        <taxon>Bacteroidota</taxon>
        <taxon>Cytophagia</taxon>
        <taxon>Cytophagales</taxon>
        <taxon>Cyclobacteriaceae</taxon>
        <taxon>Cyclobacterium</taxon>
    </lineage>
</organism>
<evidence type="ECO:0000313" key="8">
    <source>
        <dbReference type="Proteomes" id="UP001236663"/>
    </source>
</evidence>
<evidence type="ECO:0000256" key="5">
    <source>
        <dbReference type="SAM" id="Phobius"/>
    </source>
</evidence>
<dbReference type="InterPro" id="IPR004481">
    <property type="entry name" value="K/Na/Ca-exchanger"/>
</dbReference>
<reference evidence="8" key="1">
    <citation type="journal article" date="2019" name="Int. J. Syst. Evol. Microbiol.">
        <title>The Global Catalogue of Microorganisms (GCM) 10K type strain sequencing project: providing services to taxonomists for standard genome sequencing and annotation.</title>
        <authorList>
            <consortium name="The Broad Institute Genomics Platform"/>
            <consortium name="The Broad Institute Genome Sequencing Center for Infectious Disease"/>
            <person name="Wu L."/>
            <person name="Ma J."/>
        </authorList>
    </citation>
    <scope>NUCLEOTIDE SEQUENCE [LARGE SCALE GENOMIC DNA]</scope>
    <source>
        <strain evidence="8">CECT 7706</strain>
    </source>
</reference>
<proteinExistence type="predicted"/>
<evidence type="ECO:0000259" key="6">
    <source>
        <dbReference type="Pfam" id="PF01699"/>
    </source>
</evidence>
<keyword evidence="4 5" id="KW-0472">Membrane</keyword>
<name>A0ABT8C6J9_9BACT</name>
<feature type="transmembrane region" description="Helical" evidence="5">
    <location>
        <begin position="112"/>
        <end position="130"/>
    </location>
</feature>
<evidence type="ECO:0000256" key="2">
    <source>
        <dbReference type="ARBA" id="ARBA00022692"/>
    </source>
</evidence>
<feature type="domain" description="Sodium/calcium exchanger membrane region" evidence="6">
    <location>
        <begin position="7"/>
        <end position="161"/>
    </location>
</feature>